<reference evidence="2 3" key="1">
    <citation type="submission" date="2020-08" db="EMBL/GenBank/DDBJ databases">
        <title>Genomic Encyclopedia of Type Strains, Phase IV (KMG-IV): sequencing the most valuable type-strain genomes for metagenomic binning, comparative biology and taxonomic classification.</title>
        <authorList>
            <person name="Goeker M."/>
        </authorList>
    </citation>
    <scope>NUCLEOTIDE SEQUENCE [LARGE SCALE GENOMIC DNA]</scope>
    <source>
        <strain evidence="2 3">DSM 103737</strain>
    </source>
</reference>
<feature type="domain" description="LysM" evidence="1">
    <location>
        <begin position="93"/>
        <end position="144"/>
    </location>
</feature>
<name>A0A840C2X4_9HYPH</name>
<dbReference type="AlphaFoldDB" id="A0A840C2X4"/>
<dbReference type="Pfam" id="PF01476">
    <property type="entry name" value="LysM"/>
    <property type="match status" value="1"/>
</dbReference>
<evidence type="ECO:0000259" key="1">
    <source>
        <dbReference type="PROSITE" id="PS51782"/>
    </source>
</evidence>
<keyword evidence="3" id="KW-1185">Reference proteome</keyword>
<sequence>MGLFSFIKEAGEKLFGASEAKAATPEELKKEVAKHGLKVDGLDIAVSGDTVKVSGKALSTEEAEKVILALGNTVGVAAVDDALIVEQEAPKATMYTVVKGDTLWKIAESHYGKGNGAKHTVIFEANRPMLTHPDKIYPGQVLRIPPVS</sequence>
<dbReference type="InterPro" id="IPR007055">
    <property type="entry name" value="BON_dom"/>
</dbReference>
<gene>
    <name evidence="2" type="ORF">GGR16_002883</name>
</gene>
<dbReference type="InterPro" id="IPR036779">
    <property type="entry name" value="LysM_dom_sf"/>
</dbReference>
<dbReference type="InterPro" id="IPR052196">
    <property type="entry name" value="Bact_Kbp"/>
</dbReference>
<protein>
    <submittedName>
        <fullName evidence="2">Nucleoid-associated protein YgaU</fullName>
    </submittedName>
</protein>
<dbReference type="NCBIfam" id="NF008399">
    <property type="entry name" value="PRK11198.1"/>
    <property type="match status" value="1"/>
</dbReference>
<comment type="caution">
    <text evidence="2">The sequence shown here is derived from an EMBL/GenBank/DDBJ whole genome shotgun (WGS) entry which is preliminary data.</text>
</comment>
<dbReference type="Gene3D" id="3.10.350.10">
    <property type="entry name" value="LysM domain"/>
    <property type="match status" value="1"/>
</dbReference>
<evidence type="ECO:0000313" key="3">
    <source>
        <dbReference type="Proteomes" id="UP000577362"/>
    </source>
</evidence>
<organism evidence="2 3">
    <name type="scientific">Chelatococcus caeni</name>
    <dbReference type="NCBI Taxonomy" id="1348468"/>
    <lineage>
        <taxon>Bacteria</taxon>
        <taxon>Pseudomonadati</taxon>
        <taxon>Pseudomonadota</taxon>
        <taxon>Alphaproteobacteria</taxon>
        <taxon>Hyphomicrobiales</taxon>
        <taxon>Chelatococcaceae</taxon>
        <taxon>Chelatococcus</taxon>
    </lineage>
</organism>
<dbReference type="Pfam" id="PF04972">
    <property type="entry name" value="BON"/>
    <property type="match status" value="1"/>
</dbReference>
<dbReference type="PANTHER" id="PTHR34700:SF8">
    <property type="entry name" value="POTASSIUM BINDING PROTEIN KBP"/>
    <property type="match status" value="1"/>
</dbReference>
<dbReference type="PANTHER" id="PTHR34700">
    <property type="entry name" value="POTASSIUM BINDING PROTEIN KBP"/>
    <property type="match status" value="1"/>
</dbReference>
<accession>A0A840C2X4</accession>
<dbReference type="RefSeq" id="WP_019401004.1">
    <property type="nucleotide sequence ID" value="NZ_JACIEN010000003.1"/>
</dbReference>
<dbReference type="PROSITE" id="PS51782">
    <property type="entry name" value="LYSM"/>
    <property type="match status" value="1"/>
</dbReference>
<dbReference type="EMBL" id="JACIEN010000003">
    <property type="protein sequence ID" value="MBB4017849.1"/>
    <property type="molecule type" value="Genomic_DNA"/>
</dbReference>
<dbReference type="SUPFAM" id="SSF54106">
    <property type="entry name" value="LysM domain"/>
    <property type="match status" value="1"/>
</dbReference>
<dbReference type="InterPro" id="IPR018392">
    <property type="entry name" value="LysM"/>
</dbReference>
<evidence type="ECO:0000313" key="2">
    <source>
        <dbReference type="EMBL" id="MBB4017849.1"/>
    </source>
</evidence>
<proteinExistence type="predicted"/>
<dbReference type="SMART" id="SM00257">
    <property type="entry name" value="LysM"/>
    <property type="match status" value="1"/>
</dbReference>
<dbReference type="Proteomes" id="UP000577362">
    <property type="component" value="Unassembled WGS sequence"/>
</dbReference>
<dbReference type="CDD" id="cd00118">
    <property type="entry name" value="LysM"/>
    <property type="match status" value="1"/>
</dbReference>